<protein>
    <recommendedName>
        <fullName evidence="3">ABM domain-containing protein</fullName>
    </recommendedName>
</protein>
<sequence>MSVFEIVEFTLKPGLDAEAFLALVPPTEAFCRAAPGFRQRWLTQGDAGRWLDIVEWADMASAHAAAEAFMRAPGVPDFVAAIDGPSVTMKHVTAQVHMAA</sequence>
<dbReference type="Gene3D" id="3.30.70.100">
    <property type="match status" value="1"/>
</dbReference>
<dbReference type="OrthoDB" id="1445730at2"/>
<dbReference type="InterPro" id="IPR011008">
    <property type="entry name" value="Dimeric_a/b-barrel"/>
</dbReference>
<dbReference type="Proteomes" id="UP000216361">
    <property type="component" value="Unassembled WGS sequence"/>
</dbReference>
<accession>A0A255XSN2</accession>
<gene>
    <name evidence="1" type="ORF">CHR90_08135</name>
</gene>
<proteinExistence type="predicted"/>
<evidence type="ECO:0008006" key="3">
    <source>
        <dbReference type="Google" id="ProtNLM"/>
    </source>
</evidence>
<dbReference type="AlphaFoldDB" id="A0A255XSN2"/>
<comment type="caution">
    <text evidence="1">The sequence shown here is derived from an EMBL/GenBank/DDBJ whole genome shotgun (WGS) entry which is preliminary data.</text>
</comment>
<evidence type="ECO:0000313" key="2">
    <source>
        <dbReference type="Proteomes" id="UP000216361"/>
    </source>
</evidence>
<reference evidence="1 2" key="1">
    <citation type="submission" date="2017-07" db="EMBL/GenBank/DDBJ databases">
        <title>Elstera cyanobacteriorum sp. nov., a novel bacterium isolated from cyanobacterial aggregates in a eutrophic lake.</title>
        <authorList>
            <person name="Cai H."/>
        </authorList>
    </citation>
    <scope>NUCLEOTIDE SEQUENCE [LARGE SCALE GENOMIC DNA]</scope>
    <source>
        <strain evidence="1 2">TH019</strain>
    </source>
</reference>
<dbReference type="SUPFAM" id="SSF54909">
    <property type="entry name" value="Dimeric alpha+beta barrel"/>
    <property type="match status" value="1"/>
</dbReference>
<dbReference type="RefSeq" id="WP_094408489.1">
    <property type="nucleotide sequence ID" value="NZ_BMJZ01000004.1"/>
</dbReference>
<organism evidence="1 2">
    <name type="scientific">Elstera cyanobacteriorum</name>
    <dbReference type="NCBI Taxonomy" id="2022747"/>
    <lineage>
        <taxon>Bacteria</taxon>
        <taxon>Pseudomonadati</taxon>
        <taxon>Pseudomonadota</taxon>
        <taxon>Alphaproteobacteria</taxon>
        <taxon>Rhodospirillales</taxon>
        <taxon>Rhodospirillaceae</taxon>
        <taxon>Elstera</taxon>
    </lineage>
</organism>
<name>A0A255XSN2_9PROT</name>
<evidence type="ECO:0000313" key="1">
    <source>
        <dbReference type="EMBL" id="OYQ19384.1"/>
    </source>
</evidence>
<dbReference type="EMBL" id="NOXS01000031">
    <property type="protein sequence ID" value="OYQ19384.1"/>
    <property type="molecule type" value="Genomic_DNA"/>
</dbReference>
<keyword evidence="2" id="KW-1185">Reference proteome</keyword>